<sequence>MKHNAKDNFRLAIDELCSCQNHLNNAYMNLKEEENKTEVHAALKTVASAIEHAQNNYNNYED</sequence>
<dbReference type="STRING" id="195103.CPF_1394"/>
<gene>
    <name evidence="1" type="ordered locus">CPF_1394</name>
</gene>
<protein>
    <submittedName>
        <fullName evidence="1">Uncharacterized protein</fullName>
    </submittedName>
</protein>
<dbReference type="eggNOG" id="ENOG50325KV">
    <property type="taxonomic scope" value="Bacteria"/>
</dbReference>
<dbReference type="GeneID" id="93002289"/>
<dbReference type="KEGG" id="cpf:CPF_1394"/>
<dbReference type="PaxDb" id="195103-CPF_1394"/>
<name>A0A0H2YUK2_CLOP1</name>
<evidence type="ECO:0000313" key="2">
    <source>
        <dbReference type="Proteomes" id="UP000001823"/>
    </source>
</evidence>
<organism evidence="1 2">
    <name type="scientific">Clostridium perfringens (strain ATCC 13124 / DSM 756 / JCM 1290 / NCIMB 6125 / NCTC 8237 / Type A)</name>
    <dbReference type="NCBI Taxonomy" id="195103"/>
    <lineage>
        <taxon>Bacteria</taxon>
        <taxon>Bacillati</taxon>
        <taxon>Bacillota</taxon>
        <taxon>Clostridia</taxon>
        <taxon>Eubacteriales</taxon>
        <taxon>Clostridiaceae</taxon>
        <taxon>Clostridium</taxon>
    </lineage>
</organism>
<dbReference type="RefSeq" id="WP_003481264.1">
    <property type="nucleotide sequence ID" value="NC_008261.1"/>
</dbReference>
<accession>A0A0H2YUK2</accession>
<dbReference type="EMBL" id="CP000246">
    <property type="protein sequence ID" value="ABG84275.1"/>
    <property type="molecule type" value="Genomic_DNA"/>
</dbReference>
<dbReference type="AlphaFoldDB" id="A0A0H2YUK2"/>
<evidence type="ECO:0000313" key="1">
    <source>
        <dbReference type="EMBL" id="ABG84275.1"/>
    </source>
</evidence>
<keyword evidence="2" id="KW-1185">Reference proteome</keyword>
<dbReference type="HOGENOM" id="CLU_2896262_0_0_9"/>
<proteinExistence type="predicted"/>
<dbReference type="Proteomes" id="UP000001823">
    <property type="component" value="Chromosome"/>
</dbReference>
<reference evidence="1 2" key="1">
    <citation type="journal article" date="2006" name="Genome Res.">
        <title>Skewed genomic variability in strains of the toxigenic bacterial pathogen, Clostridium perfringens.</title>
        <authorList>
            <person name="Myers G.S."/>
            <person name="Rasko D.A."/>
            <person name="Cheung J.K."/>
            <person name="Ravel J."/>
            <person name="Seshadri R."/>
            <person name="Deboy R.T."/>
            <person name="Ren Q."/>
            <person name="Varga J."/>
            <person name="Awad M.M."/>
            <person name="Brinkac L.M."/>
            <person name="Daugherty S.C."/>
            <person name="Haft D.H."/>
            <person name="Dodson R.J."/>
            <person name="Madupu R."/>
            <person name="Nelson W.C."/>
            <person name="Rosovitz M.J."/>
            <person name="Sullivan S.A."/>
            <person name="Khouri H."/>
            <person name="Dimitrov G.I."/>
            <person name="Watkins K.L."/>
            <person name="Mulligan S."/>
            <person name="Benton J."/>
            <person name="Radune D."/>
            <person name="Fisher D.J."/>
            <person name="Atkins H.S."/>
            <person name="Hiscox T."/>
            <person name="Jost B.H."/>
            <person name="Billington S.J."/>
            <person name="Songer J.G."/>
            <person name="McClane B.A."/>
            <person name="Titball R.W."/>
            <person name="Rood J.I."/>
            <person name="Melville S.B."/>
            <person name="Paulsen I.T."/>
        </authorList>
    </citation>
    <scope>NUCLEOTIDE SEQUENCE [LARGE SCALE GENOMIC DNA]</scope>
    <source>
        <strain evidence="2">ATCC 13124 / DSM 756 / JCM 1290 / NCIMB 6125 / NCTC 8237 / S 107 / Type A</strain>
    </source>
</reference>